<feature type="non-terminal residue" evidence="1">
    <location>
        <position position="1"/>
    </location>
</feature>
<reference evidence="1" key="1">
    <citation type="journal article" date="2014" name="Front. Microbiol.">
        <title>High frequency of phylogenetically diverse reductive dehalogenase-homologous genes in deep subseafloor sedimentary metagenomes.</title>
        <authorList>
            <person name="Kawai M."/>
            <person name="Futagami T."/>
            <person name="Toyoda A."/>
            <person name="Takaki Y."/>
            <person name="Nishi S."/>
            <person name="Hori S."/>
            <person name="Arai W."/>
            <person name="Tsubouchi T."/>
            <person name="Morono Y."/>
            <person name="Uchiyama I."/>
            <person name="Ito T."/>
            <person name="Fujiyama A."/>
            <person name="Inagaki F."/>
            <person name="Takami H."/>
        </authorList>
    </citation>
    <scope>NUCLEOTIDE SEQUENCE</scope>
    <source>
        <strain evidence="1">Expedition CK06-06</strain>
    </source>
</reference>
<dbReference type="InterPro" id="IPR042111">
    <property type="entry name" value="Adenylosuccinate_synth_dom3"/>
</dbReference>
<dbReference type="EMBL" id="BARV01035010">
    <property type="protein sequence ID" value="GAI52842.1"/>
    <property type="molecule type" value="Genomic_DNA"/>
</dbReference>
<comment type="caution">
    <text evidence="1">The sequence shown here is derived from an EMBL/GenBank/DDBJ whole genome shotgun (WGS) entry which is preliminary data.</text>
</comment>
<dbReference type="InterPro" id="IPR027417">
    <property type="entry name" value="P-loop_NTPase"/>
</dbReference>
<dbReference type="InterPro" id="IPR001114">
    <property type="entry name" value="Adenylosuccinate_synthetase"/>
</dbReference>
<accession>X1P944</accession>
<proteinExistence type="predicted"/>
<evidence type="ECO:0000313" key="1">
    <source>
        <dbReference type="EMBL" id="GAI52842.1"/>
    </source>
</evidence>
<gene>
    <name evidence="1" type="ORF">S06H3_54694</name>
</gene>
<dbReference type="GO" id="GO:0000166">
    <property type="term" value="F:nucleotide binding"/>
    <property type="evidence" value="ECO:0007669"/>
    <property type="project" value="InterPro"/>
</dbReference>
<dbReference type="GO" id="GO:0006164">
    <property type="term" value="P:purine nucleotide biosynthetic process"/>
    <property type="evidence" value="ECO:0007669"/>
    <property type="project" value="InterPro"/>
</dbReference>
<dbReference type="Gene3D" id="3.90.170.10">
    <property type="entry name" value="Adenylosuccinate Synthetase, subunit A, domain 3"/>
    <property type="match status" value="1"/>
</dbReference>
<dbReference type="Pfam" id="PF00709">
    <property type="entry name" value="Adenylsucc_synt"/>
    <property type="match status" value="1"/>
</dbReference>
<organism evidence="1">
    <name type="scientific">marine sediment metagenome</name>
    <dbReference type="NCBI Taxonomy" id="412755"/>
    <lineage>
        <taxon>unclassified sequences</taxon>
        <taxon>metagenomes</taxon>
        <taxon>ecological metagenomes</taxon>
    </lineage>
</organism>
<name>X1P944_9ZZZZ</name>
<protein>
    <recommendedName>
        <fullName evidence="2">Adenylosuccinate synthase</fullName>
    </recommendedName>
</protein>
<dbReference type="SUPFAM" id="SSF52540">
    <property type="entry name" value="P-loop containing nucleoside triphosphate hydrolases"/>
    <property type="match status" value="1"/>
</dbReference>
<sequence length="42" mass="4652">KGFKALPKNAKTYVNKIKELVGIPITIISVGPEREETIVLKD</sequence>
<dbReference type="GO" id="GO:0004019">
    <property type="term" value="F:adenylosuccinate synthase activity"/>
    <property type="evidence" value="ECO:0007669"/>
    <property type="project" value="InterPro"/>
</dbReference>
<dbReference type="AlphaFoldDB" id="X1P944"/>
<evidence type="ECO:0008006" key="2">
    <source>
        <dbReference type="Google" id="ProtNLM"/>
    </source>
</evidence>